<gene>
    <name evidence="1" type="ORF">MM171A00971_0011</name>
    <name evidence="2" type="ORF">MM171B02681_0008</name>
</gene>
<organism evidence="1">
    <name type="scientific">viral metagenome</name>
    <dbReference type="NCBI Taxonomy" id="1070528"/>
    <lineage>
        <taxon>unclassified sequences</taxon>
        <taxon>metagenomes</taxon>
        <taxon>organismal metagenomes</taxon>
    </lineage>
</organism>
<dbReference type="EMBL" id="MT143944">
    <property type="protein sequence ID" value="QJH93080.1"/>
    <property type="molecule type" value="Genomic_DNA"/>
</dbReference>
<proteinExistence type="predicted"/>
<evidence type="ECO:0000313" key="1">
    <source>
        <dbReference type="EMBL" id="QJA99553.1"/>
    </source>
</evidence>
<protein>
    <submittedName>
        <fullName evidence="1">Uncharacterized protein</fullName>
    </submittedName>
</protein>
<dbReference type="AlphaFoldDB" id="A0A6M3LXR2"/>
<reference evidence="1" key="1">
    <citation type="submission" date="2020-03" db="EMBL/GenBank/DDBJ databases">
        <title>The deep terrestrial virosphere.</title>
        <authorList>
            <person name="Holmfeldt K."/>
            <person name="Nilsson E."/>
            <person name="Simone D."/>
            <person name="Lopez-Fernandez M."/>
            <person name="Wu X."/>
            <person name="de Brujin I."/>
            <person name="Lundin D."/>
            <person name="Andersson A."/>
            <person name="Bertilsson S."/>
            <person name="Dopson M."/>
        </authorList>
    </citation>
    <scope>NUCLEOTIDE SEQUENCE</scope>
    <source>
        <strain evidence="1">MM171A00971</strain>
        <strain evidence="2">MM171B02681</strain>
    </source>
</reference>
<accession>A0A6M3LXR2</accession>
<evidence type="ECO:0000313" key="2">
    <source>
        <dbReference type="EMBL" id="QJH93080.1"/>
    </source>
</evidence>
<sequence>MARPKIDKITIRLSGSNIKILNSIRESGAFENDSQTVRFCIEFTNTILQNIPETIGESFVKAVIDEIDENEDK</sequence>
<name>A0A6M3LXR2_9ZZZZ</name>
<dbReference type="EMBL" id="MT143656">
    <property type="protein sequence ID" value="QJA99553.1"/>
    <property type="molecule type" value="Genomic_DNA"/>
</dbReference>